<keyword evidence="8" id="KW-0460">Magnesium</keyword>
<dbReference type="InterPro" id="IPR024932">
    <property type="entry name" value="ApbE"/>
</dbReference>
<reference evidence="12 13" key="1">
    <citation type="submission" date="2021-03" db="EMBL/GenBank/DDBJ databases">
        <title>Paenibacillus artemisicola MWE-103 whole genome sequence.</title>
        <authorList>
            <person name="Ham Y.J."/>
        </authorList>
    </citation>
    <scope>NUCLEOTIDE SEQUENCE [LARGE SCALE GENOMIC DNA]</scope>
    <source>
        <strain evidence="12 13">MWE-103</strain>
    </source>
</reference>
<dbReference type="EMBL" id="JAGGDJ010000078">
    <property type="protein sequence ID" value="MBO7748839.1"/>
    <property type="molecule type" value="Genomic_DNA"/>
</dbReference>
<dbReference type="GO" id="GO:0016740">
    <property type="term" value="F:transferase activity"/>
    <property type="evidence" value="ECO:0007669"/>
    <property type="project" value="UniProtKB-KW"/>
</dbReference>
<feature type="region of interest" description="Disordered" evidence="11">
    <location>
        <begin position="225"/>
        <end position="258"/>
    </location>
</feature>
<comment type="cofactor">
    <cofactor evidence="1">
        <name>Mg(2+)</name>
        <dbReference type="ChEBI" id="CHEBI:18420"/>
    </cofactor>
</comment>
<gene>
    <name evidence="12" type="ORF">I8J29_32175</name>
</gene>
<keyword evidence="7" id="KW-0274">FAD</keyword>
<evidence type="ECO:0000256" key="9">
    <source>
        <dbReference type="ARBA" id="ARBA00031306"/>
    </source>
</evidence>
<evidence type="ECO:0000256" key="2">
    <source>
        <dbReference type="ARBA" id="ARBA00011955"/>
    </source>
</evidence>
<evidence type="ECO:0000256" key="10">
    <source>
        <dbReference type="ARBA" id="ARBA00048540"/>
    </source>
</evidence>
<dbReference type="PANTHER" id="PTHR30040:SF2">
    <property type="entry name" value="FAD:PROTEIN FMN TRANSFERASE"/>
    <property type="match status" value="1"/>
</dbReference>
<evidence type="ECO:0000313" key="12">
    <source>
        <dbReference type="EMBL" id="MBO7748839.1"/>
    </source>
</evidence>
<protein>
    <recommendedName>
        <fullName evidence="3">FAD:protein FMN transferase</fullName>
        <ecNumber evidence="2">2.7.1.180</ecNumber>
    </recommendedName>
    <alternativeName>
        <fullName evidence="9">Flavin transferase</fullName>
    </alternativeName>
</protein>
<keyword evidence="13" id="KW-1185">Reference proteome</keyword>
<evidence type="ECO:0000256" key="3">
    <source>
        <dbReference type="ARBA" id="ARBA00016337"/>
    </source>
</evidence>
<keyword evidence="4" id="KW-0285">Flavoprotein</keyword>
<dbReference type="Pfam" id="PF02424">
    <property type="entry name" value="ApbE"/>
    <property type="match status" value="2"/>
</dbReference>
<evidence type="ECO:0000256" key="6">
    <source>
        <dbReference type="ARBA" id="ARBA00022723"/>
    </source>
</evidence>
<sequence length="413" mass="43599">MNNVLPPSAAAERPPFTLRFRAMNTAISCTLPCGGGEERERLTRDATSWFRYVEERFSRFRPASELVRLNERAGADCLVSAAMLEVLRLAEVYRKLTNGAFDPFILPALERSGYDRSFDELAGREVRAPAESGRGASAHPAYVPVNAPVNLPPSLRTIEIQPDMRAVRLPRGASIDLGGIVKSWAVKRLADWLRRTRGAAYGIVNAGGDLAVWGREAAAAASRGERPGAAGAAPEPGGASASAAAPSAHGGALAAPLGQPADARGAEAAVRRPSPWRIGIEHPWEPGRDIGQLLLGEGASATSGTLGRRWTAAGGDRHHLIDPAAMAPSDSDVAQCTASGDDPVACEIWAKTLCILGTEAGLGLLARTGAPVEALLFTRGRELVFYGDPASLGTRWTGLPAVRLVPAVKRNFT</sequence>
<dbReference type="Proteomes" id="UP000670947">
    <property type="component" value="Unassembled WGS sequence"/>
</dbReference>
<evidence type="ECO:0000313" key="13">
    <source>
        <dbReference type="Proteomes" id="UP000670947"/>
    </source>
</evidence>
<dbReference type="PANTHER" id="PTHR30040">
    <property type="entry name" value="THIAMINE BIOSYNTHESIS LIPOPROTEIN APBE"/>
    <property type="match status" value="1"/>
</dbReference>
<dbReference type="Gene3D" id="3.10.520.10">
    <property type="entry name" value="ApbE-like domains"/>
    <property type="match status" value="1"/>
</dbReference>
<keyword evidence="5 12" id="KW-0808">Transferase</keyword>
<dbReference type="EC" id="2.7.1.180" evidence="2"/>
<name>A0ABS3WKI5_9BACL</name>
<keyword evidence="6" id="KW-0479">Metal-binding</keyword>
<evidence type="ECO:0000256" key="7">
    <source>
        <dbReference type="ARBA" id="ARBA00022827"/>
    </source>
</evidence>
<comment type="caution">
    <text evidence="12">The sequence shown here is derived from an EMBL/GenBank/DDBJ whole genome shotgun (WGS) entry which is preliminary data.</text>
</comment>
<organism evidence="12 13">
    <name type="scientific">Paenibacillus artemisiicola</name>
    <dbReference type="NCBI Taxonomy" id="1172618"/>
    <lineage>
        <taxon>Bacteria</taxon>
        <taxon>Bacillati</taxon>
        <taxon>Bacillota</taxon>
        <taxon>Bacilli</taxon>
        <taxon>Bacillales</taxon>
        <taxon>Paenibacillaceae</taxon>
        <taxon>Paenibacillus</taxon>
    </lineage>
</organism>
<evidence type="ECO:0000256" key="1">
    <source>
        <dbReference type="ARBA" id="ARBA00001946"/>
    </source>
</evidence>
<proteinExistence type="predicted"/>
<dbReference type="SUPFAM" id="SSF143631">
    <property type="entry name" value="ApbE-like"/>
    <property type="match status" value="2"/>
</dbReference>
<evidence type="ECO:0000256" key="5">
    <source>
        <dbReference type="ARBA" id="ARBA00022679"/>
    </source>
</evidence>
<dbReference type="InterPro" id="IPR003374">
    <property type="entry name" value="ApbE-like_sf"/>
</dbReference>
<accession>A0ABS3WKI5</accession>
<dbReference type="RefSeq" id="WP_208851360.1">
    <property type="nucleotide sequence ID" value="NZ_JAGGDJ010000078.1"/>
</dbReference>
<evidence type="ECO:0000256" key="11">
    <source>
        <dbReference type="SAM" id="MobiDB-lite"/>
    </source>
</evidence>
<comment type="catalytic activity">
    <reaction evidence="10">
        <text>L-threonyl-[protein] + FAD = FMN-L-threonyl-[protein] + AMP + H(+)</text>
        <dbReference type="Rhea" id="RHEA:36847"/>
        <dbReference type="Rhea" id="RHEA-COMP:11060"/>
        <dbReference type="Rhea" id="RHEA-COMP:11061"/>
        <dbReference type="ChEBI" id="CHEBI:15378"/>
        <dbReference type="ChEBI" id="CHEBI:30013"/>
        <dbReference type="ChEBI" id="CHEBI:57692"/>
        <dbReference type="ChEBI" id="CHEBI:74257"/>
        <dbReference type="ChEBI" id="CHEBI:456215"/>
        <dbReference type="EC" id="2.7.1.180"/>
    </reaction>
</comment>
<evidence type="ECO:0000256" key="8">
    <source>
        <dbReference type="ARBA" id="ARBA00022842"/>
    </source>
</evidence>
<evidence type="ECO:0000256" key="4">
    <source>
        <dbReference type="ARBA" id="ARBA00022630"/>
    </source>
</evidence>